<accession>A0ABU0LY64</accession>
<comment type="subunit">
    <text evidence="5">Part of the 30S ribosomal subunit. Contacts proteins S5 and S12.</text>
</comment>
<evidence type="ECO:0000256" key="5">
    <source>
        <dbReference type="HAMAP-Rule" id="MF_01302"/>
    </source>
</evidence>
<keyword evidence="2 5" id="KW-0689">Ribosomal protein</keyword>
<dbReference type="SUPFAM" id="SSF56047">
    <property type="entry name" value="Ribosomal protein S8"/>
    <property type="match status" value="1"/>
</dbReference>
<dbReference type="HAMAP" id="MF_01302_B">
    <property type="entry name" value="Ribosomal_uS8_B"/>
    <property type="match status" value="1"/>
</dbReference>
<keyword evidence="3 5" id="KW-0687">Ribonucleoprotein</keyword>
<dbReference type="GO" id="GO:0005840">
    <property type="term" value="C:ribosome"/>
    <property type="evidence" value="ECO:0007669"/>
    <property type="project" value="UniProtKB-KW"/>
</dbReference>
<dbReference type="Pfam" id="PF00410">
    <property type="entry name" value="Ribosomal_S8"/>
    <property type="match status" value="1"/>
</dbReference>
<dbReference type="RefSeq" id="WP_256547682.1">
    <property type="nucleotide sequence ID" value="NZ_CP101809.1"/>
</dbReference>
<keyword evidence="5" id="KW-0699">rRNA-binding</keyword>
<dbReference type="Gene3D" id="3.30.1370.30">
    <property type="match status" value="1"/>
</dbReference>
<dbReference type="InterPro" id="IPR035987">
    <property type="entry name" value="Ribosomal_uS8_sf"/>
</dbReference>
<keyword evidence="5" id="KW-0694">RNA-binding</keyword>
<evidence type="ECO:0000256" key="6">
    <source>
        <dbReference type="RuleBase" id="RU003660"/>
    </source>
</evidence>
<dbReference type="EMBL" id="JAUSWO010000001">
    <property type="protein sequence ID" value="MDQ0513620.1"/>
    <property type="molecule type" value="Genomic_DNA"/>
</dbReference>
<reference evidence="7" key="1">
    <citation type="submission" date="2023-07" db="EMBL/GenBank/DDBJ databases">
        <title>Genomic Encyclopedia of Type Strains, Phase IV (KMG-IV): sequencing the most valuable type-strain genomes for metagenomic binning, comparative biology and taxonomic classification.</title>
        <authorList>
            <person name="Goeker M."/>
        </authorList>
    </citation>
    <scope>NUCLEOTIDE SEQUENCE [LARGE SCALE GENOMIC DNA]</scope>
    <source>
        <strain evidence="7">DSM 21204</strain>
    </source>
</reference>
<name>A0ABU0LY64_9BACT</name>
<dbReference type="NCBIfam" id="NF001109">
    <property type="entry name" value="PRK00136.1"/>
    <property type="match status" value="1"/>
</dbReference>
<dbReference type="InterPro" id="IPR047863">
    <property type="entry name" value="Ribosomal_uS8_CS"/>
</dbReference>
<evidence type="ECO:0000256" key="2">
    <source>
        <dbReference type="ARBA" id="ARBA00022980"/>
    </source>
</evidence>
<dbReference type="Gene3D" id="3.30.1490.10">
    <property type="match status" value="1"/>
</dbReference>
<proteinExistence type="inferred from homology"/>
<dbReference type="Proteomes" id="UP001240643">
    <property type="component" value="Unassembled WGS sequence"/>
</dbReference>
<evidence type="ECO:0000256" key="3">
    <source>
        <dbReference type="ARBA" id="ARBA00023274"/>
    </source>
</evidence>
<comment type="caution">
    <text evidence="7">The sequence shown here is derived from an EMBL/GenBank/DDBJ whole genome shotgun (WGS) entry which is preliminary data.</text>
</comment>
<keyword evidence="8" id="KW-1185">Reference proteome</keyword>
<dbReference type="PANTHER" id="PTHR11758">
    <property type="entry name" value="40S RIBOSOMAL PROTEIN S15A"/>
    <property type="match status" value="1"/>
</dbReference>
<comment type="similarity">
    <text evidence="1 5 6">Belongs to the universal ribosomal protein uS8 family.</text>
</comment>
<protein>
    <recommendedName>
        <fullName evidence="4 5">Small ribosomal subunit protein uS8</fullName>
    </recommendedName>
</protein>
<evidence type="ECO:0000313" key="7">
    <source>
        <dbReference type="EMBL" id="MDQ0513620.1"/>
    </source>
</evidence>
<evidence type="ECO:0000256" key="1">
    <source>
        <dbReference type="ARBA" id="ARBA00006471"/>
    </source>
</evidence>
<sequence>MYTDPISDLLVQIKMGIKAHKTKIKIAGSKLKLSVVTLLKAEGYILDFKSETRNKKNQITIFFKYRDGVASINGVRQISKPGLRVYVQADNLPNVLNGLGIAIISTNKGLMCSKHARKLQIGGEVLAYVW</sequence>
<organism evidence="7 8">
    <name type="scientific">Mycoplasmoides fastidiosum</name>
    <dbReference type="NCBI Taxonomy" id="92758"/>
    <lineage>
        <taxon>Bacteria</taxon>
        <taxon>Bacillati</taxon>
        <taxon>Mycoplasmatota</taxon>
        <taxon>Mycoplasmoidales</taxon>
        <taxon>Mycoplasmoidaceae</taxon>
        <taxon>Mycoplasmoides</taxon>
    </lineage>
</organism>
<gene>
    <name evidence="5" type="primary">rpsH</name>
    <name evidence="7" type="ORF">J2Z62_000058</name>
</gene>
<dbReference type="PROSITE" id="PS00053">
    <property type="entry name" value="RIBOSOMAL_S8"/>
    <property type="match status" value="1"/>
</dbReference>
<evidence type="ECO:0000256" key="4">
    <source>
        <dbReference type="ARBA" id="ARBA00035258"/>
    </source>
</evidence>
<dbReference type="InterPro" id="IPR000630">
    <property type="entry name" value="Ribosomal_uS8"/>
</dbReference>
<evidence type="ECO:0000313" key="8">
    <source>
        <dbReference type="Proteomes" id="UP001240643"/>
    </source>
</evidence>
<comment type="function">
    <text evidence="5">One of the primary rRNA binding proteins, it binds directly to 16S rRNA central domain where it helps coordinate assembly of the platform of the 30S subunit.</text>
</comment>